<dbReference type="InterPro" id="IPR006439">
    <property type="entry name" value="HAD-SF_hydro_IA"/>
</dbReference>
<dbReference type="PANTHER" id="PTHR43434:SF1">
    <property type="entry name" value="PHOSPHOGLYCOLATE PHOSPHATASE"/>
    <property type="match status" value="1"/>
</dbReference>
<protein>
    <submittedName>
        <fullName evidence="1">Phosphoglycolate phosphatase</fullName>
    </submittedName>
</protein>
<dbReference type="STRING" id="287986.DV20_18595"/>
<dbReference type="SUPFAM" id="SSF56784">
    <property type="entry name" value="HAD-like"/>
    <property type="match status" value="1"/>
</dbReference>
<dbReference type="NCBIfam" id="TIGR01549">
    <property type="entry name" value="HAD-SF-IA-v1"/>
    <property type="match status" value="1"/>
</dbReference>
<dbReference type="OrthoDB" id="9797743at2"/>
<reference evidence="1 2" key="1">
    <citation type="submission" date="2014-05" db="EMBL/GenBank/DDBJ databases">
        <title>Draft genome sequence of Amycolatopsis rifamycinica DSM 46095.</title>
        <authorList>
            <person name="Lal R."/>
            <person name="Saxena A."/>
            <person name="Kumari R."/>
            <person name="Mukherjee U."/>
            <person name="Singh P."/>
            <person name="Sangwan N."/>
            <person name="Mahato N.K."/>
        </authorList>
    </citation>
    <scope>NUCLEOTIDE SEQUENCE [LARGE SCALE GENOMIC DNA]</scope>
    <source>
        <strain evidence="1 2">DSM 46095</strain>
    </source>
</reference>
<dbReference type="EMBL" id="JMQI01000039">
    <property type="protein sequence ID" value="KDN20697.1"/>
    <property type="molecule type" value="Genomic_DNA"/>
</dbReference>
<proteinExistence type="predicted"/>
<dbReference type="InterPro" id="IPR006351">
    <property type="entry name" value="AHBA_synth-like"/>
</dbReference>
<dbReference type="GO" id="GO:0005829">
    <property type="term" value="C:cytosol"/>
    <property type="evidence" value="ECO:0007669"/>
    <property type="project" value="TreeGrafter"/>
</dbReference>
<dbReference type="RefSeq" id="WP_043781828.1">
    <property type="nucleotide sequence ID" value="NZ_JMQI01000039.1"/>
</dbReference>
<dbReference type="PRINTS" id="PR00413">
    <property type="entry name" value="HADHALOGNASE"/>
</dbReference>
<dbReference type="eggNOG" id="COG0546">
    <property type="taxonomic scope" value="Bacteria"/>
</dbReference>
<organism evidence="1 2">
    <name type="scientific">Amycolatopsis rifamycinica</name>
    <dbReference type="NCBI Taxonomy" id="287986"/>
    <lineage>
        <taxon>Bacteria</taxon>
        <taxon>Bacillati</taxon>
        <taxon>Actinomycetota</taxon>
        <taxon>Actinomycetes</taxon>
        <taxon>Pseudonocardiales</taxon>
        <taxon>Pseudonocardiaceae</taxon>
        <taxon>Amycolatopsis</taxon>
    </lineage>
</organism>
<dbReference type="InterPro" id="IPR023214">
    <property type="entry name" value="HAD_sf"/>
</dbReference>
<accession>A0A066U4E3</accession>
<gene>
    <name evidence="1" type="ORF">DV20_18595</name>
</gene>
<dbReference type="SFLD" id="SFLDG01129">
    <property type="entry name" value="C1.5:_HAD__Beta-PGM__Phosphata"/>
    <property type="match status" value="1"/>
</dbReference>
<dbReference type="InterPro" id="IPR050155">
    <property type="entry name" value="HAD-like_hydrolase_sf"/>
</dbReference>
<dbReference type="Gene3D" id="3.40.50.1000">
    <property type="entry name" value="HAD superfamily/HAD-like"/>
    <property type="match status" value="1"/>
</dbReference>
<dbReference type="InterPro" id="IPR023198">
    <property type="entry name" value="PGP-like_dom2"/>
</dbReference>
<dbReference type="SFLD" id="SFLDG01135">
    <property type="entry name" value="C1.5.6:_HAD__Beta-PGM__Phospha"/>
    <property type="match status" value="1"/>
</dbReference>
<evidence type="ECO:0000313" key="2">
    <source>
        <dbReference type="Proteomes" id="UP000027345"/>
    </source>
</evidence>
<dbReference type="InterPro" id="IPR036412">
    <property type="entry name" value="HAD-like_sf"/>
</dbReference>
<comment type="caution">
    <text evidence="1">The sequence shown here is derived from an EMBL/GenBank/DDBJ whole genome shotgun (WGS) entry which is preliminary data.</text>
</comment>
<dbReference type="Proteomes" id="UP000027345">
    <property type="component" value="Unassembled WGS sequence"/>
</dbReference>
<keyword evidence="2" id="KW-1185">Reference proteome</keyword>
<dbReference type="GO" id="GO:0008967">
    <property type="term" value="F:phosphoglycolate phosphatase activity"/>
    <property type="evidence" value="ECO:0007669"/>
    <property type="project" value="TreeGrafter"/>
</dbReference>
<dbReference type="AlphaFoldDB" id="A0A066U4E3"/>
<dbReference type="SFLD" id="SFLDS00003">
    <property type="entry name" value="Haloacid_Dehalogenase"/>
    <property type="match status" value="1"/>
</dbReference>
<dbReference type="PANTHER" id="PTHR43434">
    <property type="entry name" value="PHOSPHOGLYCOLATE PHOSPHATASE"/>
    <property type="match status" value="1"/>
</dbReference>
<evidence type="ECO:0000313" key="1">
    <source>
        <dbReference type="EMBL" id="KDN20697.1"/>
    </source>
</evidence>
<dbReference type="GO" id="GO:0006281">
    <property type="term" value="P:DNA repair"/>
    <property type="evidence" value="ECO:0007669"/>
    <property type="project" value="TreeGrafter"/>
</dbReference>
<dbReference type="Pfam" id="PF00702">
    <property type="entry name" value="Hydrolase"/>
    <property type="match status" value="1"/>
</dbReference>
<dbReference type="NCBIfam" id="TIGR01454">
    <property type="entry name" value="AHBA_synth_RP"/>
    <property type="match status" value="1"/>
</dbReference>
<sequence>MTFPIVERPGTGADPSVPVRHAVIFDLDGVVVDSFAVMSEAFAIAYAEVVGDGPAPFEEYRRHLGRYFPDIMRIMDLPLEMEEPFVRESYRLAGEVQVFGGVTELLLTLRARGLRLAIATGKSGPRARSLLDDLGLLPFFEHVIGSDEVARPKPAPDIVERALSLLDVPPGQAIMIGDAPTDIASAQGAGVASAAALWAPPDDIGELLAAGPDVVLRQPADLLALCPSVPGR</sequence>
<name>A0A066U4E3_9PSEU</name>
<dbReference type="Gene3D" id="1.10.150.240">
    <property type="entry name" value="Putative phosphatase, domain 2"/>
    <property type="match status" value="1"/>
</dbReference>
<dbReference type="NCBIfam" id="TIGR01509">
    <property type="entry name" value="HAD-SF-IA-v3"/>
    <property type="match status" value="1"/>
</dbReference>